<dbReference type="PANTHER" id="PTHR12283:SF6">
    <property type="entry name" value="GLUTAMINYL-PEPTIDE CYCLOTRANSFERASE-RELATED"/>
    <property type="match status" value="1"/>
</dbReference>
<dbReference type="Gene3D" id="3.40.630.10">
    <property type="entry name" value="Zn peptidases"/>
    <property type="match status" value="1"/>
</dbReference>
<comment type="similarity">
    <text evidence="3">Belongs to the peptidase M28 family.</text>
</comment>
<dbReference type="GO" id="GO:0016603">
    <property type="term" value="F:glutaminyl-peptide cyclotransferase activity"/>
    <property type="evidence" value="ECO:0007669"/>
    <property type="project" value="InterPro"/>
</dbReference>
<dbReference type="InterPro" id="IPR007484">
    <property type="entry name" value="Peptidase_M28"/>
</dbReference>
<dbReference type="PANTHER" id="PTHR12283">
    <property type="entry name" value="GLUTAMINYL-PEPTIDE CYCLOTRANSFERASE"/>
    <property type="match status" value="1"/>
</dbReference>
<evidence type="ECO:0000259" key="4">
    <source>
        <dbReference type="Pfam" id="PF04389"/>
    </source>
</evidence>
<evidence type="ECO:0000256" key="1">
    <source>
        <dbReference type="ARBA" id="ARBA00022679"/>
    </source>
</evidence>
<dbReference type="InterPro" id="IPR037457">
    <property type="entry name" value="M28_QC"/>
</dbReference>
<accession>A0AA39YRT0</accession>
<organism evidence="5 6">
    <name type="scientific">Cercophora newfieldiana</name>
    <dbReference type="NCBI Taxonomy" id="92897"/>
    <lineage>
        <taxon>Eukaryota</taxon>
        <taxon>Fungi</taxon>
        <taxon>Dikarya</taxon>
        <taxon>Ascomycota</taxon>
        <taxon>Pezizomycotina</taxon>
        <taxon>Sordariomycetes</taxon>
        <taxon>Sordariomycetidae</taxon>
        <taxon>Sordariales</taxon>
        <taxon>Lasiosphaeriaceae</taxon>
        <taxon>Cercophora</taxon>
    </lineage>
</organism>
<keyword evidence="2" id="KW-0012">Acyltransferase</keyword>
<name>A0AA39YRT0_9PEZI</name>
<evidence type="ECO:0000256" key="2">
    <source>
        <dbReference type="ARBA" id="ARBA00023315"/>
    </source>
</evidence>
<feature type="domain" description="Peptidase M28" evidence="4">
    <location>
        <begin position="118"/>
        <end position="352"/>
    </location>
</feature>
<dbReference type="GO" id="GO:0008233">
    <property type="term" value="F:peptidase activity"/>
    <property type="evidence" value="ECO:0007669"/>
    <property type="project" value="UniProtKB-KW"/>
</dbReference>
<keyword evidence="3" id="KW-0645">Protease</keyword>
<keyword evidence="3" id="KW-0479">Metal-binding</keyword>
<evidence type="ECO:0000313" key="6">
    <source>
        <dbReference type="Proteomes" id="UP001174936"/>
    </source>
</evidence>
<dbReference type="InterPro" id="IPR040234">
    <property type="entry name" value="QC/QCL"/>
</dbReference>
<dbReference type="CDD" id="cd03880">
    <property type="entry name" value="M28_QC_like"/>
    <property type="match status" value="1"/>
</dbReference>
<dbReference type="EMBL" id="JAULSV010000001">
    <property type="protein sequence ID" value="KAK0657463.1"/>
    <property type="molecule type" value="Genomic_DNA"/>
</dbReference>
<dbReference type="Pfam" id="PF04389">
    <property type="entry name" value="Peptidase_M28"/>
    <property type="match status" value="1"/>
</dbReference>
<dbReference type="Proteomes" id="UP001174936">
    <property type="component" value="Unassembled WGS sequence"/>
</dbReference>
<keyword evidence="3" id="KW-0862">Zinc</keyword>
<dbReference type="EC" id="3.4.-.-" evidence="3"/>
<keyword evidence="6" id="KW-1185">Reference proteome</keyword>
<keyword evidence="3" id="KW-0378">Hydrolase</keyword>
<evidence type="ECO:0000256" key="3">
    <source>
        <dbReference type="RuleBase" id="RU361240"/>
    </source>
</evidence>
<gene>
    <name evidence="5" type="ORF">B0T16DRAFT_488599</name>
</gene>
<keyword evidence="1" id="KW-0808">Transferase</keyword>
<protein>
    <recommendedName>
        <fullName evidence="3">Peptide hydrolase</fullName>
        <ecNumber evidence="3">3.4.-.-</ecNumber>
    </recommendedName>
</protein>
<feature type="chain" id="PRO_5041480882" description="Peptide hydrolase" evidence="3">
    <location>
        <begin position="21"/>
        <end position="381"/>
    </location>
</feature>
<keyword evidence="3" id="KW-0732">Signal</keyword>
<dbReference type="GO" id="GO:0008270">
    <property type="term" value="F:zinc ion binding"/>
    <property type="evidence" value="ECO:0007669"/>
    <property type="project" value="TreeGrafter"/>
</dbReference>
<comment type="caution">
    <text evidence="5">The sequence shown here is derived from an EMBL/GenBank/DDBJ whole genome shotgun (WGS) entry which is preliminary data.</text>
</comment>
<dbReference type="AlphaFoldDB" id="A0AA39YRT0"/>
<dbReference type="SUPFAM" id="SSF53187">
    <property type="entry name" value="Zn-dependent exopeptidases"/>
    <property type="match status" value="1"/>
</dbReference>
<dbReference type="GO" id="GO:0006508">
    <property type="term" value="P:proteolysis"/>
    <property type="evidence" value="ECO:0007669"/>
    <property type="project" value="UniProtKB-KW"/>
</dbReference>
<feature type="signal peptide" evidence="3">
    <location>
        <begin position="1"/>
        <end position="20"/>
    </location>
</feature>
<reference evidence="5" key="1">
    <citation type="submission" date="2023-06" db="EMBL/GenBank/DDBJ databases">
        <title>Genome-scale phylogeny and comparative genomics of the fungal order Sordariales.</title>
        <authorList>
            <consortium name="Lawrence Berkeley National Laboratory"/>
            <person name="Hensen N."/>
            <person name="Bonometti L."/>
            <person name="Westerberg I."/>
            <person name="Brannstrom I.O."/>
            <person name="Guillou S."/>
            <person name="Cros-Aarteil S."/>
            <person name="Calhoun S."/>
            <person name="Haridas S."/>
            <person name="Kuo A."/>
            <person name="Mondo S."/>
            <person name="Pangilinan J."/>
            <person name="Riley R."/>
            <person name="Labutti K."/>
            <person name="Andreopoulos B."/>
            <person name="Lipzen A."/>
            <person name="Chen C."/>
            <person name="Yanf M."/>
            <person name="Daum C."/>
            <person name="Ng V."/>
            <person name="Clum A."/>
            <person name="Steindorff A."/>
            <person name="Ohm R."/>
            <person name="Martin F."/>
            <person name="Silar P."/>
            <person name="Natvig D."/>
            <person name="Lalanne C."/>
            <person name="Gautier V."/>
            <person name="Ament-Velasquez S.L."/>
            <person name="Kruys A."/>
            <person name="Hutchinson M.I."/>
            <person name="Powell A.J."/>
            <person name="Barry K."/>
            <person name="Miller A.N."/>
            <person name="Grigoriev I.V."/>
            <person name="Debuchy R."/>
            <person name="Gladieux P."/>
            <person name="Thoren M.H."/>
            <person name="Johannesson H."/>
        </authorList>
    </citation>
    <scope>NUCLEOTIDE SEQUENCE</scope>
    <source>
        <strain evidence="5">SMH2532-1</strain>
    </source>
</reference>
<sequence>MTLTTIILTLLTLTPHLTTSYTPLSDASLRLIPSGNSDFDIHSGALLAPILIPRVPGTPGSEAAQHHFVNFFRTHLPAWEVEWHNFTSTTPATGDKQVPFRNLVFRRDPPGVKGGDVARLTLVAHYDSLYRPEGFIGAVDSAVPCAVLMHVARSVEGALRAKWEGTGGGDGLGEEVGVQVVLMDGEEAWVSWTDEDSLYGARALAETWSGEGQRGKDDGEDGVGVFSNRLESISLFVLLDLLGSGNPTVPSYFAKTHWAYEHMATAEKRLRELGLLETKEAKPFLPDLQKKSYQFTMGYVLDDHVPFLQRGVDVLHIIPTPFPPVWHTMDDDGLHLDIPTIRDWAKIVTAFVAEWLELDGLLPPLASDEKVGREHSEKDEL</sequence>
<evidence type="ECO:0000313" key="5">
    <source>
        <dbReference type="EMBL" id="KAK0657463.1"/>
    </source>
</evidence>
<proteinExistence type="inferred from homology"/>